<dbReference type="InterPro" id="IPR045857">
    <property type="entry name" value="O16G_dom_2"/>
</dbReference>
<dbReference type="GO" id="GO:0004575">
    <property type="term" value="F:sucrose alpha-glucosidase activity"/>
    <property type="evidence" value="ECO:0007669"/>
    <property type="project" value="TreeGrafter"/>
</dbReference>
<dbReference type="EMBL" id="BPWL01000011">
    <property type="protein sequence ID" value="GJJ15987.1"/>
    <property type="molecule type" value="Genomic_DNA"/>
</dbReference>
<dbReference type="InterPro" id="IPR017853">
    <property type="entry name" value="GH"/>
</dbReference>
<dbReference type="InterPro" id="IPR006047">
    <property type="entry name" value="GH13_cat_dom"/>
</dbReference>
<dbReference type="GO" id="GO:0005987">
    <property type="term" value="P:sucrose catabolic process"/>
    <property type="evidence" value="ECO:0007669"/>
    <property type="project" value="TreeGrafter"/>
</dbReference>
<evidence type="ECO:0000259" key="3">
    <source>
        <dbReference type="Pfam" id="PF00128"/>
    </source>
</evidence>
<proteinExistence type="inferred from homology"/>
<evidence type="ECO:0000256" key="2">
    <source>
        <dbReference type="ARBA" id="ARBA00026248"/>
    </source>
</evidence>
<reference evidence="4" key="1">
    <citation type="submission" date="2021-10" db="EMBL/GenBank/DDBJ databases">
        <title>De novo Genome Assembly of Clathrus columnatus (Basidiomycota, Fungi) Using Illumina and Nanopore Sequence Data.</title>
        <authorList>
            <person name="Ogiso-Tanaka E."/>
            <person name="Itagaki H."/>
            <person name="Hosoya T."/>
            <person name="Hosaka K."/>
        </authorList>
    </citation>
    <scope>NUCLEOTIDE SEQUENCE</scope>
    <source>
        <strain evidence="4">MO-923</strain>
    </source>
</reference>
<keyword evidence="2" id="KW-0462">Maltose metabolism</keyword>
<dbReference type="Gene3D" id="3.90.400.10">
    <property type="entry name" value="Oligo-1,6-glucosidase, Domain 2"/>
    <property type="match status" value="1"/>
</dbReference>
<feature type="domain" description="Glycosyl hydrolase family 13 catalytic" evidence="3">
    <location>
        <begin position="1"/>
        <end position="108"/>
    </location>
</feature>
<dbReference type="PANTHER" id="PTHR10357:SF179">
    <property type="entry name" value="NEUTRAL AND BASIC AMINO ACID TRANSPORT PROTEIN RBAT"/>
    <property type="match status" value="1"/>
</dbReference>
<dbReference type="FunFam" id="3.90.400.10:FF:000004">
    <property type="entry name" value="Oligo-1,6-glucosidase"/>
    <property type="match status" value="1"/>
</dbReference>
<dbReference type="Gene3D" id="3.20.20.80">
    <property type="entry name" value="Glycosidases"/>
    <property type="match status" value="1"/>
</dbReference>
<dbReference type="PANTHER" id="PTHR10357">
    <property type="entry name" value="ALPHA-AMYLASE FAMILY MEMBER"/>
    <property type="match status" value="1"/>
</dbReference>
<comment type="similarity">
    <text evidence="1">Belongs to the glycosyl hydrolase 13 family.</text>
</comment>
<protein>
    <submittedName>
        <fullName evidence="4">Maltose permease</fullName>
    </submittedName>
</protein>
<name>A0AAV5AQE5_9AGAM</name>
<dbReference type="GO" id="GO:0033934">
    <property type="term" value="F:glucan 1,4-alpha-maltotriohydrolase activity"/>
    <property type="evidence" value="ECO:0007669"/>
    <property type="project" value="TreeGrafter"/>
</dbReference>
<dbReference type="GO" id="GO:0004556">
    <property type="term" value="F:alpha-amylase activity"/>
    <property type="evidence" value="ECO:0007669"/>
    <property type="project" value="TreeGrafter"/>
</dbReference>
<gene>
    <name evidence="4" type="primary">MAL1</name>
    <name evidence="4" type="ORF">Clacol_010266</name>
</gene>
<organism evidence="4 5">
    <name type="scientific">Clathrus columnatus</name>
    <dbReference type="NCBI Taxonomy" id="1419009"/>
    <lineage>
        <taxon>Eukaryota</taxon>
        <taxon>Fungi</taxon>
        <taxon>Dikarya</taxon>
        <taxon>Basidiomycota</taxon>
        <taxon>Agaricomycotina</taxon>
        <taxon>Agaricomycetes</taxon>
        <taxon>Phallomycetidae</taxon>
        <taxon>Phallales</taxon>
        <taxon>Clathraceae</taxon>
        <taxon>Clathrus</taxon>
    </lineage>
</organism>
<comment type="caution">
    <text evidence="4">The sequence shown here is derived from an EMBL/GenBank/DDBJ whole genome shotgun (WGS) entry which is preliminary data.</text>
</comment>
<dbReference type="GO" id="GO:0000025">
    <property type="term" value="P:maltose catabolic process"/>
    <property type="evidence" value="ECO:0007669"/>
    <property type="project" value="TreeGrafter"/>
</dbReference>
<accession>A0AAV5AQE5</accession>
<dbReference type="AlphaFoldDB" id="A0AAV5AQE5"/>
<evidence type="ECO:0000313" key="5">
    <source>
        <dbReference type="Proteomes" id="UP001050691"/>
    </source>
</evidence>
<keyword evidence="5" id="KW-1185">Reference proteome</keyword>
<dbReference type="SUPFAM" id="SSF51445">
    <property type="entry name" value="(Trans)glycosidases"/>
    <property type="match status" value="1"/>
</dbReference>
<dbReference type="Proteomes" id="UP001050691">
    <property type="component" value="Unassembled WGS sequence"/>
</dbReference>
<dbReference type="Pfam" id="PF00128">
    <property type="entry name" value="Alpha-amylase"/>
    <property type="match status" value="1"/>
</dbReference>
<evidence type="ECO:0000313" key="4">
    <source>
        <dbReference type="EMBL" id="GJJ15987.1"/>
    </source>
</evidence>
<sequence>MDLVANHTSDQHLWFRSSRSSRTDPKREWYIWRPARYTETGDRMEPNNWVSEFGGSAWEWDEVTQEYYLHLYDPGQPDLNWENPDVRNAVYEIMEWWIARGCAGFRVKYFQQLLLERFAFNL</sequence>
<dbReference type="GO" id="GO:0004574">
    <property type="term" value="F:oligo-1,6-glucosidase activity"/>
    <property type="evidence" value="ECO:0007669"/>
    <property type="project" value="TreeGrafter"/>
</dbReference>
<evidence type="ECO:0000256" key="1">
    <source>
        <dbReference type="ARBA" id="ARBA00008061"/>
    </source>
</evidence>